<comment type="caution">
    <text evidence="1">The sequence shown here is derived from an EMBL/GenBank/DDBJ whole genome shotgun (WGS) entry which is preliminary data.</text>
</comment>
<proteinExistence type="predicted"/>
<gene>
    <name evidence="1" type="ORF">IWW38_005897</name>
</gene>
<reference evidence="1" key="1">
    <citation type="submission" date="2022-07" db="EMBL/GenBank/DDBJ databases">
        <title>Phylogenomic reconstructions and comparative analyses of Kickxellomycotina fungi.</title>
        <authorList>
            <person name="Reynolds N.K."/>
            <person name="Stajich J.E."/>
            <person name="Barry K."/>
            <person name="Grigoriev I.V."/>
            <person name="Crous P."/>
            <person name="Smith M.E."/>
        </authorList>
    </citation>
    <scope>NUCLEOTIDE SEQUENCE</scope>
    <source>
        <strain evidence="1">CBS 190363</strain>
    </source>
</reference>
<name>A0ACC1LV87_9FUNG</name>
<evidence type="ECO:0000313" key="2">
    <source>
        <dbReference type="Proteomes" id="UP001139981"/>
    </source>
</evidence>
<dbReference type="Proteomes" id="UP001139981">
    <property type="component" value="Unassembled WGS sequence"/>
</dbReference>
<evidence type="ECO:0000313" key="1">
    <source>
        <dbReference type="EMBL" id="KAJ2880759.1"/>
    </source>
</evidence>
<dbReference type="EMBL" id="JANBVB010003052">
    <property type="protein sequence ID" value="KAJ2880759.1"/>
    <property type="molecule type" value="Genomic_DNA"/>
</dbReference>
<accession>A0ACC1LV87</accession>
<organism evidence="1 2">
    <name type="scientific">Coemansia aciculifera</name>
    <dbReference type="NCBI Taxonomy" id="417176"/>
    <lineage>
        <taxon>Eukaryota</taxon>
        <taxon>Fungi</taxon>
        <taxon>Fungi incertae sedis</taxon>
        <taxon>Zoopagomycota</taxon>
        <taxon>Kickxellomycotina</taxon>
        <taxon>Kickxellomycetes</taxon>
        <taxon>Kickxellales</taxon>
        <taxon>Kickxellaceae</taxon>
        <taxon>Coemansia</taxon>
    </lineage>
</organism>
<keyword evidence="2" id="KW-1185">Reference proteome</keyword>
<sequence>MVETGQAAAAVAMQTFERIHPVEFQRRFLGQNTRHTGREFNQFRALKVIKGAISTAQGSATVRLGNTTVVCGIKAEVCEPDVKRPTAGYLTTNVELSPMCSARFRAGAPSDEAQVASEHIYRLSMHLLDLTSLCIESGKAAWSLSADIVCLKHDGNVVDAAVIALVAAIEDLRLPRAEFDSATGVVSADKEALGHVDVKKRLFPATFVLVDDLCVVADADDAEEQMATASLLVVMDGEGKLVNLWKRGAGVISREAVEQCVERARERMSEIAKVLD</sequence>
<protein>
    <submittedName>
        <fullName evidence="1">Uncharacterized protein</fullName>
    </submittedName>
</protein>